<reference evidence="2" key="2">
    <citation type="submission" date="2023-05" db="EMBL/GenBank/DDBJ databases">
        <authorList>
            <consortium name="Lawrence Berkeley National Laboratory"/>
            <person name="Steindorff A."/>
            <person name="Hensen N."/>
            <person name="Bonometti L."/>
            <person name="Westerberg I."/>
            <person name="Brannstrom I.O."/>
            <person name="Guillou S."/>
            <person name="Cros-Aarteil S."/>
            <person name="Calhoun S."/>
            <person name="Haridas S."/>
            <person name="Kuo A."/>
            <person name="Mondo S."/>
            <person name="Pangilinan J."/>
            <person name="Riley R."/>
            <person name="Labutti K."/>
            <person name="Andreopoulos B."/>
            <person name="Lipzen A."/>
            <person name="Chen C."/>
            <person name="Yanf M."/>
            <person name="Daum C."/>
            <person name="Ng V."/>
            <person name="Clum A."/>
            <person name="Ohm R."/>
            <person name="Martin F."/>
            <person name="Silar P."/>
            <person name="Natvig D."/>
            <person name="Lalanne C."/>
            <person name="Gautier V."/>
            <person name="Ament-Velasquez S.L."/>
            <person name="Kruys A."/>
            <person name="Hutchinson M.I."/>
            <person name="Powell A.J."/>
            <person name="Barry K."/>
            <person name="Miller A.N."/>
            <person name="Grigoriev I.V."/>
            <person name="Debuchy R."/>
            <person name="Gladieux P."/>
            <person name="Thoren M.H."/>
            <person name="Johannesson H."/>
        </authorList>
    </citation>
    <scope>NUCLEOTIDE SEQUENCE</scope>
    <source>
        <strain evidence="2">CBS 508.74</strain>
    </source>
</reference>
<dbReference type="Pfam" id="PF03069">
    <property type="entry name" value="FmdA_AmdA"/>
    <property type="match status" value="1"/>
</dbReference>
<accession>A0AAN6QDI3</accession>
<feature type="transmembrane region" description="Helical" evidence="1">
    <location>
        <begin position="197"/>
        <end position="216"/>
    </location>
</feature>
<dbReference type="Proteomes" id="UP001302812">
    <property type="component" value="Unassembled WGS sequence"/>
</dbReference>
<evidence type="ECO:0000256" key="1">
    <source>
        <dbReference type="SAM" id="Phobius"/>
    </source>
</evidence>
<feature type="transmembrane region" description="Helical" evidence="1">
    <location>
        <begin position="222"/>
        <end position="244"/>
    </location>
</feature>
<proteinExistence type="predicted"/>
<dbReference type="RefSeq" id="XP_064665795.1">
    <property type="nucleotide sequence ID" value="XM_064818922.1"/>
</dbReference>
<dbReference type="PANTHER" id="PTHR38421">
    <property type="entry name" value="TRANSMEMBRANE PROTEIN USGS"/>
    <property type="match status" value="1"/>
</dbReference>
<feature type="transmembrane region" description="Helical" evidence="1">
    <location>
        <begin position="57"/>
        <end position="83"/>
    </location>
</feature>
<dbReference type="Gene3D" id="2.60.120.580">
    <property type="entry name" value="Acetamidase/Formamidase-like domains"/>
    <property type="match status" value="1"/>
</dbReference>
<keyword evidence="1" id="KW-0472">Membrane</keyword>
<name>A0AAN6QDI3_9PEZI</name>
<gene>
    <name evidence="2" type="ORF">N656DRAFT_839979</name>
</gene>
<keyword evidence="1" id="KW-0812">Transmembrane</keyword>
<dbReference type="PANTHER" id="PTHR38421:SF1">
    <property type="entry name" value="TRANSMEMBRANE PROTEIN"/>
    <property type="match status" value="1"/>
</dbReference>
<dbReference type="AlphaFoldDB" id="A0AAN6QDI3"/>
<comment type="caution">
    <text evidence="2">The sequence shown here is derived from an EMBL/GenBank/DDBJ whole genome shotgun (WGS) entry which is preliminary data.</text>
</comment>
<organism evidence="2 3">
    <name type="scientific">Canariomyces notabilis</name>
    <dbReference type="NCBI Taxonomy" id="2074819"/>
    <lineage>
        <taxon>Eukaryota</taxon>
        <taxon>Fungi</taxon>
        <taxon>Dikarya</taxon>
        <taxon>Ascomycota</taxon>
        <taxon>Pezizomycotina</taxon>
        <taxon>Sordariomycetes</taxon>
        <taxon>Sordariomycetidae</taxon>
        <taxon>Sordariales</taxon>
        <taxon>Chaetomiaceae</taxon>
        <taxon>Canariomyces</taxon>
    </lineage>
</organism>
<keyword evidence="1" id="KW-1133">Transmembrane helix</keyword>
<dbReference type="NCBIfam" id="NF045496">
    <property type="entry name" value="FormamaseFmdA"/>
    <property type="match status" value="1"/>
</dbReference>
<reference evidence="2" key="1">
    <citation type="journal article" date="2023" name="Mol. Phylogenet. Evol.">
        <title>Genome-scale phylogeny and comparative genomics of the fungal order Sordariales.</title>
        <authorList>
            <person name="Hensen N."/>
            <person name="Bonometti L."/>
            <person name="Westerberg I."/>
            <person name="Brannstrom I.O."/>
            <person name="Guillou S."/>
            <person name="Cros-Aarteil S."/>
            <person name="Calhoun S."/>
            <person name="Haridas S."/>
            <person name="Kuo A."/>
            <person name="Mondo S."/>
            <person name="Pangilinan J."/>
            <person name="Riley R."/>
            <person name="LaButti K."/>
            <person name="Andreopoulos B."/>
            <person name="Lipzen A."/>
            <person name="Chen C."/>
            <person name="Yan M."/>
            <person name="Daum C."/>
            <person name="Ng V."/>
            <person name="Clum A."/>
            <person name="Steindorff A."/>
            <person name="Ohm R.A."/>
            <person name="Martin F."/>
            <person name="Silar P."/>
            <person name="Natvig D.O."/>
            <person name="Lalanne C."/>
            <person name="Gautier V."/>
            <person name="Ament-Velasquez S.L."/>
            <person name="Kruys A."/>
            <person name="Hutchinson M.I."/>
            <person name="Powell A.J."/>
            <person name="Barry K."/>
            <person name="Miller A.N."/>
            <person name="Grigoriev I.V."/>
            <person name="Debuchy R."/>
            <person name="Gladieux P."/>
            <person name="Hiltunen Thoren M."/>
            <person name="Johannesson H."/>
        </authorList>
    </citation>
    <scope>NUCLEOTIDE SEQUENCE</scope>
    <source>
        <strain evidence="2">CBS 508.74</strain>
    </source>
</reference>
<evidence type="ECO:0000313" key="3">
    <source>
        <dbReference type="Proteomes" id="UP001302812"/>
    </source>
</evidence>
<dbReference type="InterPro" id="IPR004304">
    <property type="entry name" value="FmdA_AmdA"/>
</dbReference>
<dbReference type="SUPFAM" id="SSF141130">
    <property type="entry name" value="Acetamidase/Formamidase-like"/>
    <property type="match status" value="1"/>
</dbReference>
<protein>
    <submittedName>
        <fullName evidence="2">Formamidase</fullName>
    </submittedName>
</protein>
<evidence type="ECO:0000313" key="2">
    <source>
        <dbReference type="EMBL" id="KAK4108225.1"/>
    </source>
</evidence>
<keyword evidence="3" id="KW-1185">Reference proteome</keyword>
<feature type="transmembrane region" description="Helical" evidence="1">
    <location>
        <begin position="291"/>
        <end position="316"/>
    </location>
</feature>
<dbReference type="InterPro" id="IPR054833">
    <property type="entry name" value="FormamaseFmdA"/>
</dbReference>
<sequence length="816" mass="89923">MSADQRPVIDKAKLKQRFDISHFDLNAVIRGIQLTLVGAQRALQNPQLFTSEHYKQAAIAVAAGIAIRLLIAVPILGIKVLLWTVSLFVSLDRVTWDDTLVNGLGFIEEHVLQAPLFFMSLMRYLTPTLDDLFMTSLRWVDQTYTLKHRHDSDPSQLRPLYHPTLAQYRPAAAADGRAPSSSSGATRFVWRFARKGLISLAVYAASYLPVVGRLVLPAASFWTFKSAVGLGPAALIFAGGGLLLPRRYLVIFLQSYFASRSLMRELLEPYFARIRFTPEQKRRWFRSREGLLFGFGIGFYVLLRVPLLGVLIYGIAEASTAYLITKVSDPPPPPAQSEGFAASQTEWRNKQKFLSLSLWNLDAIHDKPPPYSEKMGKSGIRTVCKVDLDKPASEQPYLHNRWHPDIPFAGSIKDGETVKIECLDWTGGQIKNNDSADDVKNVDLTKVHYLSGPFEVEGAAPGDLLLVEIMDVQPFQDQPWGFTGIFDRRNGGGFLDEIYPSAAKAIWDFEGIYCTSRHIPHVKFAGLIHPGILGCAPSAEVLETWNKREAELIAANKLDRGVALPPQPLSVHAGSADKDLTEKVGREGARTIPGRPEHGGNCDIKNLSRGSKVYLPVHVPGAKFSVGDLHFSQGDGEISFCGAIEMAGIITINFKVIKNGMADLGLKSPIYIPGPVEPQFGPGRYIYFEGFSVDEHGQQHYMDVTVAYRQTTLRCIEYLRRFGYSDYQVYLLLSCAPVQGHVAGIVDIPNACTTLGLPMDIFDVDISPSAGAVTKKLDMGSCAFETGRTEGEVVDLASGKGKRGPVSFGGGLTYKM</sequence>
<dbReference type="GeneID" id="89943048"/>
<dbReference type="EMBL" id="MU853365">
    <property type="protein sequence ID" value="KAK4108225.1"/>
    <property type="molecule type" value="Genomic_DNA"/>
</dbReference>
<dbReference type="GO" id="GO:0016811">
    <property type="term" value="F:hydrolase activity, acting on carbon-nitrogen (but not peptide) bonds, in linear amides"/>
    <property type="evidence" value="ECO:0007669"/>
    <property type="project" value="InterPro"/>
</dbReference>